<feature type="transmembrane region" description="Helical" evidence="8">
    <location>
        <begin position="464"/>
        <end position="484"/>
    </location>
</feature>
<name>A0A1G5JMZ6_9FIRM</name>
<keyword evidence="6 8" id="KW-1133">Transmembrane helix</keyword>
<dbReference type="InterPro" id="IPR000060">
    <property type="entry name" value="BCCT_transptr"/>
</dbReference>
<comment type="similarity">
    <text evidence="2">Belongs to the BCCT transporter (TC 2.A.15) family.</text>
</comment>
<dbReference type="OrthoDB" id="9775735at2"/>
<organism evidence="9 10">
    <name type="scientific">Alkaliphilus peptidifermentans DSM 18978</name>
    <dbReference type="NCBI Taxonomy" id="1120976"/>
    <lineage>
        <taxon>Bacteria</taxon>
        <taxon>Bacillati</taxon>
        <taxon>Bacillota</taxon>
        <taxon>Clostridia</taxon>
        <taxon>Peptostreptococcales</taxon>
        <taxon>Natronincolaceae</taxon>
        <taxon>Alkaliphilus</taxon>
    </lineage>
</organism>
<feature type="transmembrane region" description="Helical" evidence="8">
    <location>
        <begin position="254"/>
        <end position="273"/>
    </location>
</feature>
<proteinExistence type="inferred from homology"/>
<evidence type="ECO:0000256" key="3">
    <source>
        <dbReference type="ARBA" id="ARBA00022448"/>
    </source>
</evidence>
<dbReference type="PANTHER" id="PTHR30047">
    <property type="entry name" value="HIGH-AFFINITY CHOLINE TRANSPORT PROTEIN-RELATED"/>
    <property type="match status" value="1"/>
</dbReference>
<dbReference type="PANTHER" id="PTHR30047:SF7">
    <property type="entry name" value="HIGH-AFFINITY CHOLINE TRANSPORT PROTEIN"/>
    <property type="match status" value="1"/>
</dbReference>
<evidence type="ECO:0000256" key="2">
    <source>
        <dbReference type="ARBA" id="ARBA00005658"/>
    </source>
</evidence>
<evidence type="ECO:0000256" key="5">
    <source>
        <dbReference type="ARBA" id="ARBA00022692"/>
    </source>
</evidence>
<evidence type="ECO:0000256" key="4">
    <source>
        <dbReference type="ARBA" id="ARBA00022475"/>
    </source>
</evidence>
<feature type="transmembrane region" description="Helical" evidence="8">
    <location>
        <begin position="439"/>
        <end position="458"/>
    </location>
</feature>
<dbReference type="Proteomes" id="UP000198636">
    <property type="component" value="Unassembled WGS sequence"/>
</dbReference>
<evidence type="ECO:0000256" key="6">
    <source>
        <dbReference type="ARBA" id="ARBA00022989"/>
    </source>
</evidence>
<dbReference type="NCBIfam" id="TIGR00842">
    <property type="entry name" value="bcct"/>
    <property type="match status" value="1"/>
</dbReference>
<feature type="transmembrane region" description="Helical" evidence="8">
    <location>
        <begin position="136"/>
        <end position="157"/>
    </location>
</feature>
<evidence type="ECO:0000256" key="1">
    <source>
        <dbReference type="ARBA" id="ARBA00004651"/>
    </source>
</evidence>
<feature type="transmembrane region" description="Helical" evidence="8">
    <location>
        <begin position="401"/>
        <end position="427"/>
    </location>
</feature>
<reference evidence="9 10" key="1">
    <citation type="submission" date="2016-10" db="EMBL/GenBank/DDBJ databases">
        <authorList>
            <person name="de Groot N.N."/>
        </authorList>
    </citation>
    <scope>NUCLEOTIDE SEQUENCE [LARGE SCALE GENOMIC DNA]</scope>
    <source>
        <strain evidence="9 10">DSM 18978</strain>
    </source>
</reference>
<keyword evidence="10" id="KW-1185">Reference proteome</keyword>
<feature type="transmembrane region" description="Helical" evidence="8">
    <location>
        <begin position="188"/>
        <end position="209"/>
    </location>
</feature>
<dbReference type="GO" id="GO:0005886">
    <property type="term" value="C:plasma membrane"/>
    <property type="evidence" value="ECO:0007669"/>
    <property type="project" value="UniProtKB-SubCell"/>
</dbReference>
<dbReference type="Pfam" id="PF02028">
    <property type="entry name" value="BCCT"/>
    <property type="match status" value="1"/>
</dbReference>
<dbReference type="InterPro" id="IPR018093">
    <property type="entry name" value="BCCT_CS"/>
</dbReference>
<dbReference type="PROSITE" id="PS01303">
    <property type="entry name" value="BCCT"/>
    <property type="match status" value="1"/>
</dbReference>
<feature type="transmembrane region" description="Helical" evidence="8">
    <location>
        <begin position="229"/>
        <end position="247"/>
    </location>
</feature>
<dbReference type="GO" id="GO:0022857">
    <property type="term" value="F:transmembrane transporter activity"/>
    <property type="evidence" value="ECO:0007669"/>
    <property type="project" value="InterPro"/>
</dbReference>
<feature type="transmembrane region" description="Helical" evidence="8">
    <location>
        <begin position="7"/>
        <end position="25"/>
    </location>
</feature>
<evidence type="ECO:0000256" key="7">
    <source>
        <dbReference type="ARBA" id="ARBA00023136"/>
    </source>
</evidence>
<keyword evidence="4" id="KW-1003">Cell membrane</keyword>
<feature type="transmembrane region" description="Helical" evidence="8">
    <location>
        <begin position="315"/>
        <end position="332"/>
    </location>
</feature>
<accession>A0A1G5JMZ6</accession>
<dbReference type="RefSeq" id="WP_091545155.1">
    <property type="nucleotide sequence ID" value="NZ_FMUS01000020.1"/>
</dbReference>
<keyword evidence="7 8" id="KW-0472">Membrane</keyword>
<evidence type="ECO:0000313" key="10">
    <source>
        <dbReference type="Proteomes" id="UP000198636"/>
    </source>
</evidence>
<evidence type="ECO:0000256" key="8">
    <source>
        <dbReference type="SAM" id="Phobius"/>
    </source>
</evidence>
<keyword evidence="5 8" id="KW-0812">Transmembrane</keyword>
<protein>
    <submittedName>
        <fullName evidence="9">Glycine betaine transporter</fullName>
    </submittedName>
</protein>
<feature type="transmembrane region" description="Helical" evidence="8">
    <location>
        <begin position="45"/>
        <end position="65"/>
    </location>
</feature>
<dbReference type="STRING" id="1120976.SAMN03080606_02948"/>
<evidence type="ECO:0000313" key="9">
    <source>
        <dbReference type="EMBL" id="SCY89743.1"/>
    </source>
</evidence>
<dbReference type="AlphaFoldDB" id="A0A1G5JMZ6"/>
<feature type="transmembrane region" description="Helical" evidence="8">
    <location>
        <begin position="344"/>
        <end position="366"/>
    </location>
</feature>
<feature type="transmembrane region" description="Helical" evidence="8">
    <location>
        <begin position="85"/>
        <end position="106"/>
    </location>
</feature>
<gene>
    <name evidence="9" type="ORF">SAMN03080606_02948</name>
</gene>
<comment type="subcellular location">
    <subcellularLocation>
        <location evidence="1">Cell membrane</location>
        <topology evidence="1">Multi-pass membrane protein</topology>
    </subcellularLocation>
</comment>
<dbReference type="EMBL" id="FMUS01000020">
    <property type="protein sequence ID" value="SCY89743.1"/>
    <property type="molecule type" value="Genomic_DNA"/>
</dbReference>
<keyword evidence="3" id="KW-0813">Transport</keyword>
<sequence>MKKQQNTVFLCSLLVVVIMGAWGILNPLSLGDKSATAFNFLVRYFGWLYLGAVSSFLLFCIFILFSRYGKLRLGPDDSTPEYSNLSWFAMLFSAGMAIGLIFWGVAEPLNHFIHPPDNNIISASNGAMGMAFRYSYFHWGLHAWANYTLLALAIAYFQLRKGKPALISSIFIPLIGEERANGTIGHTINILAIFATIAGIATDLGLGVLQMNSGLKYLYNIDESTKTHIIIIVIVTICFMASAIRGLDKGIKKLSNINMVITLVLVVLVIAVGPTTEILKNYLIGFIEYFKYIIHDSLPIKELLNGSQWLGNWTIFYWAWWIAWTPFVSTFIARISKGRTIREFIMGVLIIPSLGSFFWFAIFGTIGMKVGTEIATEAIQTTSTAFFVVIDTYPLGRLLSLIVMVLLATYFVTSADSSTFVLGMLSSNGNPNPSNSKKIIWGLLQSFLAMALLLAGGLEVLQTASIVAAFPFVFIMIFSMFSLGKALKDEKREKDSIILMDQKNTVE</sequence>